<dbReference type="STRING" id="4432.A0A1U7Z449"/>
<proteinExistence type="predicted"/>
<dbReference type="PANTHER" id="PTHR46327">
    <property type="entry name" value="F16F4.11 PROTEIN-RELATED"/>
    <property type="match status" value="1"/>
</dbReference>
<dbReference type="PANTHER" id="PTHR46327:SF2">
    <property type="entry name" value="SEQUENCE-SPECIFIC DNA BINDING TRANSCRIPTION FACTOR"/>
    <property type="match status" value="1"/>
</dbReference>
<protein>
    <submittedName>
        <fullName evidence="3">Uncharacterized protein LOC104590914</fullName>
    </submittedName>
</protein>
<dbReference type="RefSeq" id="XP_010247986.1">
    <property type="nucleotide sequence ID" value="XM_010249684.1"/>
</dbReference>
<evidence type="ECO:0000313" key="3">
    <source>
        <dbReference type="RefSeq" id="XP_010247986.1"/>
    </source>
</evidence>
<dbReference type="AlphaFoldDB" id="A0A1U7Z449"/>
<dbReference type="eggNOG" id="ENOG502QT79">
    <property type="taxonomic scope" value="Eukaryota"/>
</dbReference>
<name>A0A1U7Z449_NELNU</name>
<evidence type="ECO:0000313" key="2">
    <source>
        <dbReference type="Proteomes" id="UP000189703"/>
    </source>
</evidence>
<evidence type="ECO:0000256" key="1">
    <source>
        <dbReference type="SAM" id="MobiDB-lite"/>
    </source>
</evidence>
<reference evidence="3" key="1">
    <citation type="submission" date="2025-08" db="UniProtKB">
        <authorList>
            <consortium name="RefSeq"/>
        </authorList>
    </citation>
    <scope>IDENTIFICATION</scope>
</reference>
<feature type="region of interest" description="Disordered" evidence="1">
    <location>
        <begin position="62"/>
        <end position="94"/>
    </location>
</feature>
<sequence length="237" mass="26568">MEVNGMAGGMISSLSPGMLGLEMPLHQAQQQHHPHQHPQMVAFAGQDADQYSQSQFVKQHGYPPYATKAKPQQPTLSEEEQGFVREDSGADRRKRISPLQRMKWTNNMVRLLIMVVFYIGDDGGSEDNDPSSIDKKKTSRPLKKFELHFSNLESKQEFGGDVVYTQKRICSMPAMNVCKTAVAVELYDSSGHSKLLQLWIYSLDGLSKKVGSGTMIFLEFFWESGYFGGTMTIGDYG</sequence>
<organism evidence="2 3">
    <name type="scientific">Nelumbo nucifera</name>
    <name type="common">Sacred lotus</name>
    <dbReference type="NCBI Taxonomy" id="4432"/>
    <lineage>
        <taxon>Eukaryota</taxon>
        <taxon>Viridiplantae</taxon>
        <taxon>Streptophyta</taxon>
        <taxon>Embryophyta</taxon>
        <taxon>Tracheophyta</taxon>
        <taxon>Spermatophyta</taxon>
        <taxon>Magnoliopsida</taxon>
        <taxon>Proteales</taxon>
        <taxon>Nelumbonaceae</taxon>
        <taxon>Nelumbo</taxon>
    </lineage>
</organism>
<keyword evidence="2" id="KW-1185">Reference proteome</keyword>
<dbReference type="Proteomes" id="UP000189703">
    <property type="component" value="Unplaced"/>
</dbReference>
<dbReference type="OrthoDB" id="1727874at2759"/>
<dbReference type="InParanoid" id="A0A1U7Z449"/>
<accession>A0A1U7Z449</accession>
<gene>
    <name evidence="3" type="primary">LOC104590914</name>
</gene>
<dbReference type="GeneID" id="104590914"/>
<feature type="compositionally biased region" description="Basic and acidic residues" evidence="1">
    <location>
        <begin position="82"/>
        <end position="91"/>
    </location>
</feature>
<dbReference type="KEGG" id="nnu:104590914"/>